<name>A0A382HNA5_9ZZZZ</name>
<keyword evidence="2" id="KW-0812">Transmembrane</keyword>
<evidence type="ECO:0000259" key="4">
    <source>
        <dbReference type="Pfam" id="PF13240"/>
    </source>
</evidence>
<evidence type="ECO:0000313" key="5">
    <source>
        <dbReference type="EMBL" id="SVB88689.1"/>
    </source>
</evidence>
<dbReference type="EMBL" id="UINC01062254">
    <property type="protein sequence ID" value="SVB88689.1"/>
    <property type="molecule type" value="Genomic_DNA"/>
</dbReference>
<proteinExistence type="predicted"/>
<feature type="domain" description="Amidohydrolase-related" evidence="3">
    <location>
        <begin position="162"/>
        <end position="332"/>
    </location>
</feature>
<dbReference type="AlphaFoldDB" id="A0A382HNA5"/>
<feature type="domain" description="Zinc-ribbon" evidence="4">
    <location>
        <begin position="430"/>
        <end position="450"/>
    </location>
</feature>
<dbReference type="InterPro" id="IPR032466">
    <property type="entry name" value="Metal_Hydrolase"/>
</dbReference>
<evidence type="ECO:0008006" key="6">
    <source>
        <dbReference type="Google" id="ProtNLM"/>
    </source>
</evidence>
<accession>A0A382HNA5</accession>
<reference evidence="5" key="1">
    <citation type="submission" date="2018-05" db="EMBL/GenBank/DDBJ databases">
        <authorList>
            <person name="Lanie J.A."/>
            <person name="Ng W.-L."/>
            <person name="Kazmierczak K.M."/>
            <person name="Andrzejewski T.M."/>
            <person name="Davidsen T.M."/>
            <person name="Wayne K.J."/>
            <person name="Tettelin H."/>
            <person name="Glass J.I."/>
            <person name="Rusch D."/>
            <person name="Podicherti R."/>
            <person name="Tsui H.-C.T."/>
            <person name="Winkler M.E."/>
        </authorList>
    </citation>
    <scope>NUCLEOTIDE SEQUENCE</scope>
</reference>
<dbReference type="Pfam" id="PF04909">
    <property type="entry name" value="Amidohydro_2"/>
    <property type="match status" value="1"/>
</dbReference>
<sequence length="452" mass="52306">PDIWAETCDFDPQQREFDIEPYYTGPLLDAHFHMPAAFAPPPVVAHELPYEIAVFDDHVSKDGLICMLDKQNIKSVIGFYPVLDNLPLDSIKDMKYFEEKHPDRVNAFLLPISISQWMKDEWPVLPGQDLEQYLEMLPFTKGYGEFAFYLEVYERQGEHLEADDPEMIETYEILEKRNMIFMSHPGNRDMPALLKMIEKYPNIIFLFHGEEIKKPQLSQILEKYTNVYYSLDYNMISNCCLHNNPQTDSKETFLPKYRNTFEQTMKDELRIWKPIIEKHPDKIMWGTDILKPWHIDEEVQPLLIEMSRSFIGGLDPAVQEKYAYKNAERMLGMVETTQLPVDTAIPAWIYFHTWVNNLIQLLISNVIIGAATIVAAIVGIVFAVRRGSGGTKRPKPASQDLEEYEEQYLQRQGQRPRRRPAESRPTPSSCNSCGKPLKPTAKFCGSCGTRID</sequence>
<protein>
    <recommendedName>
        <fullName evidence="6">Zinc-ribbon domain-containing protein</fullName>
    </recommendedName>
</protein>
<evidence type="ECO:0000259" key="3">
    <source>
        <dbReference type="Pfam" id="PF04909"/>
    </source>
</evidence>
<keyword evidence="2" id="KW-1133">Transmembrane helix</keyword>
<feature type="non-terminal residue" evidence="5">
    <location>
        <position position="1"/>
    </location>
</feature>
<evidence type="ECO:0000256" key="2">
    <source>
        <dbReference type="SAM" id="Phobius"/>
    </source>
</evidence>
<organism evidence="5">
    <name type="scientific">marine metagenome</name>
    <dbReference type="NCBI Taxonomy" id="408172"/>
    <lineage>
        <taxon>unclassified sequences</taxon>
        <taxon>metagenomes</taxon>
        <taxon>ecological metagenomes</taxon>
    </lineage>
</organism>
<keyword evidence="2" id="KW-0472">Membrane</keyword>
<dbReference type="Pfam" id="PF13240">
    <property type="entry name" value="Zn_Ribbon_1"/>
    <property type="match status" value="1"/>
</dbReference>
<dbReference type="InterPro" id="IPR026870">
    <property type="entry name" value="Zinc_ribbon_dom"/>
</dbReference>
<dbReference type="Gene3D" id="3.20.20.140">
    <property type="entry name" value="Metal-dependent hydrolases"/>
    <property type="match status" value="1"/>
</dbReference>
<dbReference type="InterPro" id="IPR006680">
    <property type="entry name" value="Amidohydro-rel"/>
</dbReference>
<feature type="region of interest" description="Disordered" evidence="1">
    <location>
        <begin position="388"/>
        <end position="438"/>
    </location>
</feature>
<dbReference type="GO" id="GO:0016787">
    <property type="term" value="F:hydrolase activity"/>
    <property type="evidence" value="ECO:0007669"/>
    <property type="project" value="InterPro"/>
</dbReference>
<dbReference type="SUPFAM" id="SSF51556">
    <property type="entry name" value="Metallo-dependent hydrolases"/>
    <property type="match status" value="1"/>
</dbReference>
<feature type="transmembrane region" description="Helical" evidence="2">
    <location>
        <begin position="361"/>
        <end position="384"/>
    </location>
</feature>
<evidence type="ECO:0000256" key="1">
    <source>
        <dbReference type="SAM" id="MobiDB-lite"/>
    </source>
</evidence>
<gene>
    <name evidence="5" type="ORF">METZ01_LOCUS241543</name>
</gene>